<keyword evidence="1" id="KW-0175">Coiled coil</keyword>
<dbReference type="EMBL" id="CAMPGE010003954">
    <property type="protein sequence ID" value="CAI2362799.1"/>
    <property type="molecule type" value="Genomic_DNA"/>
</dbReference>
<dbReference type="Proteomes" id="UP001295684">
    <property type="component" value="Unassembled WGS sequence"/>
</dbReference>
<evidence type="ECO:0000256" key="2">
    <source>
        <dbReference type="SAM" id="MobiDB-lite"/>
    </source>
</evidence>
<organism evidence="3 4">
    <name type="scientific">Euplotes crassus</name>
    <dbReference type="NCBI Taxonomy" id="5936"/>
    <lineage>
        <taxon>Eukaryota</taxon>
        <taxon>Sar</taxon>
        <taxon>Alveolata</taxon>
        <taxon>Ciliophora</taxon>
        <taxon>Intramacronucleata</taxon>
        <taxon>Spirotrichea</taxon>
        <taxon>Hypotrichia</taxon>
        <taxon>Euplotida</taxon>
        <taxon>Euplotidae</taxon>
        <taxon>Moneuplotes</taxon>
    </lineage>
</organism>
<keyword evidence="4" id="KW-1185">Reference proteome</keyword>
<evidence type="ECO:0000313" key="3">
    <source>
        <dbReference type="EMBL" id="CAI2362799.1"/>
    </source>
</evidence>
<feature type="coiled-coil region" evidence="1">
    <location>
        <begin position="303"/>
        <end position="330"/>
    </location>
</feature>
<accession>A0AAD1U9L7</accession>
<comment type="caution">
    <text evidence="3">The sequence shown here is derived from an EMBL/GenBank/DDBJ whole genome shotgun (WGS) entry which is preliminary data.</text>
</comment>
<gene>
    <name evidence="3" type="ORF">ECRASSUSDP1_LOCUS4126</name>
</gene>
<proteinExistence type="predicted"/>
<reference evidence="3" key="1">
    <citation type="submission" date="2023-07" db="EMBL/GenBank/DDBJ databases">
        <authorList>
            <consortium name="AG Swart"/>
            <person name="Singh M."/>
            <person name="Singh A."/>
            <person name="Seah K."/>
            <person name="Emmerich C."/>
        </authorList>
    </citation>
    <scope>NUCLEOTIDE SEQUENCE</scope>
    <source>
        <strain evidence="3">DP1</strain>
    </source>
</reference>
<protein>
    <submittedName>
        <fullName evidence="3">Uncharacterized protein</fullName>
    </submittedName>
</protein>
<name>A0AAD1U9L7_EUPCR</name>
<dbReference type="AlphaFoldDB" id="A0AAD1U9L7"/>
<sequence>MTIQVLLSCATNELNQERHLLTNFLRKDTNCSTNYESPILDPVCMNSINSSRVIANSDTSGMKIADYLSMLQRKSLAKSSRNLKCKKPESLNVSKAYQVQSHKQINSAKSPIFKTSMTGSSLADKSMQVYSRFCKEKSARSLDKVREKIQLKSLRHNDRYVEKFNQRAMQEEYDSKTMKANIKIVAEDPYRYMNLNFANNGDKADSYLEKISNSHSHNTFGCRKRSLEAVSMKQLPLKAMNKDISFTMKEKPFEQNPRSVLHLSQLKQSSKESDQSRNLLNSSKQSQKTKLAISSVRKTHNPIDVLLESIDAKKKEVRKLIEKKKIQMQKEKIFEEKVKQKAFKSFRGPLQDKFIDQIRQKDSLIGGPSFIDQFSKINSRVDSLKMKGLRIIIQQHLEKKNAEKKEKIRKTASGRRLSLVPTQL</sequence>
<feature type="compositionally biased region" description="Polar residues" evidence="2">
    <location>
        <begin position="276"/>
        <end position="289"/>
    </location>
</feature>
<evidence type="ECO:0000256" key="1">
    <source>
        <dbReference type="SAM" id="Coils"/>
    </source>
</evidence>
<evidence type="ECO:0000313" key="4">
    <source>
        <dbReference type="Proteomes" id="UP001295684"/>
    </source>
</evidence>
<feature type="region of interest" description="Disordered" evidence="2">
    <location>
        <begin position="266"/>
        <end position="294"/>
    </location>
</feature>